<feature type="signal peptide" evidence="1">
    <location>
        <begin position="1"/>
        <end position="20"/>
    </location>
</feature>
<comment type="caution">
    <text evidence="2">The sequence shown here is derived from an EMBL/GenBank/DDBJ whole genome shotgun (WGS) entry which is preliminary data.</text>
</comment>
<accession>A0AAE3CIK9</accession>
<evidence type="ECO:0000313" key="3">
    <source>
        <dbReference type="Proteomes" id="UP001197378"/>
    </source>
</evidence>
<organism evidence="2 3">
    <name type="scientific">Igneacidithiobacillus copahuensis</name>
    <dbReference type="NCBI Taxonomy" id="2724909"/>
    <lineage>
        <taxon>Bacteria</taxon>
        <taxon>Pseudomonadati</taxon>
        <taxon>Pseudomonadota</taxon>
        <taxon>Acidithiobacillia</taxon>
        <taxon>Acidithiobacillales</taxon>
        <taxon>Acidithiobacillaceae</taxon>
        <taxon>Igneacidithiobacillus</taxon>
    </lineage>
</organism>
<sequence>MKRLALAVVISWLASNTAWAKSVEDLPYTQVYDGCSEGPSAWHVICKAMEEHHVKPALEKIIEESVQYDGYVASAYTHVLEDLPMDSPQQKAMIAEQKAYLDRRDDCGNDLKCILRAEKRRLDELNALRRKLEKPLPDAEMQRLTKG</sequence>
<feature type="chain" id="PRO_5042286894" description="Lysozyme inhibitor LprI N-terminal domain-containing protein" evidence="1">
    <location>
        <begin position="21"/>
        <end position="147"/>
    </location>
</feature>
<keyword evidence="1" id="KW-0732">Signal</keyword>
<evidence type="ECO:0000256" key="1">
    <source>
        <dbReference type="SAM" id="SignalP"/>
    </source>
</evidence>
<proteinExistence type="predicted"/>
<evidence type="ECO:0008006" key="4">
    <source>
        <dbReference type="Google" id="ProtNLM"/>
    </source>
</evidence>
<reference evidence="2" key="1">
    <citation type="journal article" date="2021" name="ISME J.">
        <title>Genomic evolution of the class Acidithiobacillia: deep-branching Proteobacteria living in extreme acidic conditions.</title>
        <authorList>
            <person name="Moya-Beltran A."/>
            <person name="Beard S."/>
            <person name="Rojas-Villalobos C."/>
            <person name="Issotta F."/>
            <person name="Gallardo Y."/>
            <person name="Ulloa R."/>
            <person name="Giaveno A."/>
            <person name="Degli Esposti M."/>
            <person name="Johnson D.B."/>
            <person name="Quatrini R."/>
        </authorList>
    </citation>
    <scope>NUCLEOTIDE SEQUENCE</scope>
    <source>
        <strain evidence="2">VAN18-1</strain>
    </source>
</reference>
<dbReference type="Proteomes" id="UP001197378">
    <property type="component" value="Unassembled WGS sequence"/>
</dbReference>
<protein>
    <recommendedName>
        <fullName evidence="4">Lysozyme inhibitor LprI N-terminal domain-containing protein</fullName>
    </recommendedName>
</protein>
<evidence type="ECO:0000313" key="2">
    <source>
        <dbReference type="EMBL" id="MBU2786817.1"/>
    </source>
</evidence>
<gene>
    <name evidence="2" type="ORF">HFQ13_01085</name>
</gene>
<keyword evidence="3" id="KW-1185">Reference proteome</keyword>
<feature type="non-terminal residue" evidence="2">
    <location>
        <position position="147"/>
    </location>
</feature>
<dbReference type="EMBL" id="JAAXYO010000023">
    <property type="protein sequence ID" value="MBU2786817.1"/>
    <property type="molecule type" value="Genomic_DNA"/>
</dbReference>
<dbReference type="AlphaFoldDB" id="A0AAE3CIK9"/>
<name>A0AAE3CIK9_9PROT</name>